<proteinExistence type="predicted"/>
<protein>
    <submittedName>
        <fullName evidence="2">Uncharacterized protein LOC105852408</fullName>
    </submittedName>
</protein>
<dbReference type="AlphaFoldDB" id="A0A1S3EC74"/>
<reference evidence="2" key="2">
    <citation type="submission" date="2025-08" db="UniProtKB">
        <authorList>
            <consortium name="RefSeq"/>
        </authorList>
    </citation>
    <scope>IDENTIFICATION</scope>
    <source>
        <tissue evidence="2">Etiolated seedlings</tissue>
    </source>
</reference>
<dbReference type="Proteomes" id="UP000087171">
    <property type="component" value="Chromosome Ca6"/>
</dbReference>
<sequence length="197" mass="22098">MANNFSDSYETINNAVKSNRTKSPNKTKRSLIGRMMGSVTGYWNGKTLDSFQKTVDNAGKTSHKVPQRSKGTSFASRVSSYFNYKYSNSKDKNSTSAQEYKGTSFTSRVSSYFNYKYSNSKDKDSTSAQGYKGTSFTSRVSSYFNYKYSNSKDKDPTSGVSSFVDGVDEPIYTEGMSYFSKKRLSKKSKKGGEKEKN</sequence>
<accession>A0A1S3EC74</accession>
<name>A0A1S3EC74_CICAR</name>
<dbReference type="RefSeq" id="XP_012573018.1">
    <property type="nucleotide sequence ID" value="XM_012717564.2"/>
</dbReference>
<gene>
    <name evidence="2" type="primary">LOC105852408</name>
</gene>
<evidence type="ECO:0000313" key="2">
    <source>
        <dbReference type="RefSeq" id="XP_012573018.1"/>
    </source>
</evidence>
<organism evidence="1 2">
    <name type="scientific">Cicer arietinum</name>
    <name type="common">Chickpea</name>
    <name type="synonym">Garbanzo</name>
    <dbReference type="NCBI Taxonomy" id="3827"/>
    <lineage>
        <taxon>Eukaryota</taxon>
        <taxon>Viridiplantae</taxon>
        <taxon>Streptophyta</taxon>
        <taxon>Embryophyta</taxon>
        <taxon>Tracheophyta</taxon>
        <taxon>Spermatophyta</taxon>
        <taxon>Magnoliopsida</taxon>
        <taxon>eudicotyledons</taxon>
        <taxon>Gunneridae</taxon>
        <taxon>Pentapetalae</taxon>
        <taxon>rosids</taxon>
        <taxon>fabids</taxon>
        <taxon>Fabales</taxon>
        <taxon>Fabaceae</taxon>
        <taxon>Papilionoideae</taxon>
        <taxon>50 kb inversion clade</taxon>
        <taxon>NPAAA clade</taxon>
        <taxon>Hologalegina</taxon>
        <taxon>IRL clade</taxon>
        <taxon>Cicereae</taxon>
        <taxon>Cicer</taxon>
    </lineage>
</organism>
<evidence type="ECO:0000313" key="1">
    <source>
        <dbReference type="Proteomes" id="UP000087171"/>
    </source>
</evidence>
<keyword evidence="1" id="KW-1185">Reference proteome</keyword>
<reference evidence="1" key="1">
    <citation type="journal article" date="2013" name="Nat. Biotechnol.">
        <title>Draft genome sequence of chickpea (Cicer arietinum) provides a resource for trait improvement.</title>
        <authorList>
            <person name="Varshney R.K."/>
            <person name="Song C."/>
            <person name="Saxena R.K."/>
            <person name="Azam S."/>
            <person name="Yu S."/>
            <person name="Sharpe A.G."/>
            <person name="Cannon S."/>
            <person name="Baek J."/>
            <person name="Rosen B.D."/>
            <person name="Tar'an B."/>
            <person name="Millan T."/>
            <person name="Zhang X."/>
            <person name="Ramsay L.D."/>
            <person name="Iwata A."/>
            <person name="Wang Y."/>
            <person name="Nelson W."/>
            <person name="Farmer A.D."/>
            <person name="Gaur P.M."/>
            <person name="Soderlund C."/>
            <person name="Penmetsa R.V."/>
            <person name="Xu C."/>
            <person name="Bharti A.K."/>
            <person name="He W."/>
            <person name="Winter P."/>
            <person name="Zhao S."/>
            <person name="Hane J.K."/>
            <person name="Carrasquilla-Garcia N."/>
            <person name="Condie J.A."/>
            <person name="Upadhyaya H.D."/>
            <person name="Luo M.C."/>
            <person name="Thudi M."/>
            <person name="Gowda C.L."/>
            <person name="Singh N.P."/>
            <person name="Lichtenzveig J."/>
            <person name="Gali K.K."/>
            <person name="Rubio J."/>
            <person name="Nadarajan N."/>
            <person name="Dolezel J."/>
            <person name="Bansal K.C."/>
            <person name="Xu X."/>
            <person name="Edwards D."/>
            <person name="Zhang G."/>
            <person name="Kahl G."/>
            <person name="Gil J."/>
            <person name="Singh K.B."/>
            <person name="Datta S.K."/>
            <person name="Jackson S.A."/>
            <person name="Wang J."/>
            <person name="Cook D.R."/>
        </authorList>
    </citation>
    <scope>NUCLEOTIDE SEQUENCE [LARGE SCALE GENOMIC DNA]</scope>
    <source>
        <strain evidence="1">cv. CDC Frontier</strain>
    </source>
</reference>